<dbReference type="EMBL" id="CAJNOC010003816">
    <property type="protein sequence ID" value="CAF0998944.1"/>
    <property type="molecule type" value="Genomic_DNA"/>
</dbReference>
<dbReference type="SUPFAM" id="SSF53098">
    <property type="entry name" value="Ribonuclease H-like"/>
    <property type="match status" value="1"/>
</dbReference>
<dbReference type="InterPro" id="IPR052035">
    <property type="entry name" value="ZnF_BED_domain_contain"/>
</dbReference>
<evidence type="ECO:0000256" key="1">
    <source>
        <dbReference type="ARBA" id="ARBA00004123"/>
    </source>
</evidence>
<comment type="subcellular location">
    <subcellularLocation>
        <location evidence="1">Nucleus</location>
    </subcellularLocation>
</comment>
<dbReference type="Proteomes" id="UP000663879">
    <property type="component" value="Unassembled WGS sequence"/>
</dbReference>
<reference evidence="6" key="1">
    <citation type="submission" date="2021-02" db="EMBL/GenBank/DDBJ databases">
        <authorList>
            <person name="Nowell W R."/>
        </authorList>
    </citation>
    <scope>NUCLEOTIDE SEQUENCE</scope>
    <source>
        <strain evidence="6">Ploen Becks lab</strain>
    </source>
</reference>
<evidence type="ECO:0000256" key="4">
    <source>
        <dbReference type="ARBA" id="ARBA00022833"/>
    </source>
</evidence>
<evidence type="ECO:0000256" key="2">
    <source>
        <dbReference type="ARBA" id="ARBA00022723"/>
    </source>
</evidence>
<dbReference type="GO" id="GO:0005634">
    <property type="term" value="C:nucleus"/>
    <property type="evidence" value="ECO:0007669"/>
    <property type="project" value="UniProtKB-SubCell"/>
</dbReference>
<dbReference type="GO" id="GO:0008270">
    <property type="term" value="F:zinc ion binding"/>
    <property type="evidence" value="ECO:0007669"/>
    <property type="project" value="UniProtKB-KW"/>
</dbReference>
<keyword evidence="7" id="KW-1185">Reference proteome</keyword>
<organism evidence="6 7">
    <name type="scientific">Brachionus calyciflorus</name>
    <dbReference type="NCBI Taxonomy" id="104777"/>
    <lineage>
        <taxon>Eukaryota</taxon>
        <taxon>Metazoa</taxon>
        <taxon>Spiralia</taxon>
        <taxon>Gnathifera</taxon>
        <taxon>Rotifera</taxon>
        <taxon>Eurotatoria</taxon>
        <taxon>Monogononta</taxon>
        <taxon>Pseudotrocha</taxon>
        <taxon>Ploima</taxon>
        <taxon>Brachionidae</taxon>
        <taxon>Brachionus</taxon>
    </lineage>
</organism>
<dbReference type="OrthoDB" id="1607513at2759"/>
<dbReference type="PANTHER" id="PTHR46481:SF10">
    <property type="entry name" value="ZINC FINGER BED DOMAIN-CONTAINING PROTEIN 39"/>
    <property type="match status" value="1"/>
</dbReference>
<keyword evidence="5" id="KW-0539">Nucleus</keyword>
<comment type="caution">
    <text evidence="6">The sequence shown here is derived from an EMBL/GenBank/DDBJ whole genome shotgun (WGS) entry which is preliminary data.</text>
</comment>
<proteinExistence type="predicted"/>
<protein>
    <submittedName>
        <fullName evidence="6">Uncharacterized protein</fullName>
    </submittedName>
</protein>
<keyword evidence="3" id="KW-0863">Zinc-finger</keyword>
<keyword evidence="2" id="KW-0479">Metal-binding</keyword>
<dbReference type="PANTHER" id="PTHR46481">
    <property type="entry name" value="ZINC FINGER BED DOMAIN-CONTAINING PROTEIN 4"/>
    <property type="match status" value="1"/>
</dbReference>
<accession>A0A814GNS1</accession>
<name>A0A814GNS1_9BILA</name>
<evidence type="ECO:0000313" key="6">
    <source>
        <dbReference type="EMBL" id="CAF0998944.1"/>
    </source>
</evidence>
<evidence type="ECO:0000256" key="5">
    <source>
        <dbReference type="ARBA" id="ARBA00023242"/>
    </source>
</evidence>
<evidence type="ECO:0000313" key="7">
    <source>
        <dbReference type="Proteomes" id="UP000663879"/>
    </source>
</evidence>
<feature type="non-terminal residue" evidence="6">
    <location>
        <position position="1"/>
    </location>
</feature>
<gene>
    <name evidence="6" type="ORF">OXX778_LOCUS16302</name>
</gene>
<dbReference type="AlphaFoldDB" id="A0A814GNS1"/>
<dbReference type="InterPro" id="IPR012337">
    <property type="entry name" value="RNaseH-like_sf"/>
</dbReference>
<keyword evidence="4" id="KW-0862">Zinc</keyword>
<sequence>ALLSDILLKKISEKNGKYFIFDFNDDVLLRKKEITKDEKIVIKANKKDKELINLIIKKCNHLVGSFRHSESLQRKLKGSQKSLKYNHSCKLVQEVCTRWGSTYDLLHSIVINRKALKRIQHDPGCKSIVDYVPNDDELDKIEELCNVLQPLKELTTVLSAKKYVAINHLFPAVYNFINQEFKSMTFQNNQVENI</sequence>
<evidence type="ECO:0000256" key="3">
    <source>
        <dbReference type="ARBA" id="ARBA00022771"/>
    </source>
</evidence>